<evidence type="ECO:0000256" key="3">
    <source>
        <dbReference type="ARBA" id="ARBA00022670"/>
    </source>
</evidence>
<keyword evidence="2" id="KW-1188">Viral release from host cell</keyword>
<proteinExistence type="predicted"/>
<evidence type="ECO:0000256" key="1">
    <source>
        <dbReference type="ARBA" id="ARBA00004328"/>
    </source>
</evidence>
<keyword evidence="4" id="KW-0378">Hydrolase</keyword>
<dbReference type="EMBL" id="JACIGI010000039">
    <property type="protein sequence ID" value="MBB4287505.1"/>
    <property type="molecule type" value="Genomic_DNA"/>
</dbReference>
<evidence type="ECO:0000313" key="8">
    <source>
        <dbReference type="EMBL" id="MBB4287505.1"/>
    </source>
</evidence>
<dbReference type="AlphaFoldDB" id="A0A7W6WLW7"/>
<dbReference type="Pfam" id="PF04586">
    <property type="entry name" value="Peptidase_S78"/>
    <property type="match status" value="1"/>
</dbReference>
<dbReference type="InterPro" id="IPR054613">
    <property type="entry name" value="Peptidase_S78_dom"/>
</dbReference>
<dbReference type="Gene3D" id="3.30.2400.10">
    <property type="entry name" value="Major capsid protein gp5"/>
    <property type="match status" value="1"/>
</dbReference>
<dbReference type="Pfam" id="PF05065">
    <property type="entry name" value="Phage_capsid"/>
    <property type="match status" value="1"/>
</dbReference>
<name>A0A7W6WLW7_9PROT</name>
<feature type="domain" description="Phage capsid-like C-terminal" evidence="7">
    <location>
        <begin position="270"/>
        <end position="553"/>
    </location>
</feature>
<evidence type="ECO:0000256" key="2">
    <source>
        <dbReference type="ARBA" id="ARBA00022612"/>
    </source>
</evidence>
<evidence type="ECO:0000313" key="9">
    <source>
        <dbReference type="Proteomes" id="UP000555728"/>
    </source>
</evidence>
<keyword evidence="9" id="KW-1185">Reference proteome</keyword>
<feature type="region of interest" description="Disordered" evidence="5">
    <location>
        <begin position="156"/>
        <end position="195"/>
    </location>
</feature>
<dbReference type="InterPro" id="IPR024455">
    <property type="entry name" value="Phage_capsid"/>
</dbReference>
<organism evidence="8 9">
    <name type="scientific">Roseospira goensis</name>
    <dbReference type="NCBI Taxonomy" id="391922"/>
    <lineage>
        <taxon>Bacteria</taxon>
        <taxon>Pseudomonadati</taxon>
        <taxon>Pseudomonadota</taxon>
        <taxon>Alphaproteobacteria</taxon>
        <taxon>Rhodospirillales</taxon>
        <taxon>Rhodospirillaceae</taxon>
        <taxon>Roseospira</taxon>
    </lineage>
</organism>
<accession>A0A7W6WLW7</accession>
<comment type="subcellular location">
    <subcellularLocation>
        <location evidence="1">Virion</location>
    </subcellularLocation>
</comment>
<gene>
    <name evidence="8" type="ORF">GGD88_003254</name>
</gene>
<reference evidence="8 9" key="1">
    <citation type="submission" date="2020-08" db="EMBL/GenBank/DDBJ databases">
        <title>Genome sequencing of Purple Non-Sulfur Bacteria from various extreme environments.</title>
        <authorList>
            <person name="Mayer M."/>
        </authorList>
    </citation>
    <scope>NUCLEOTIDE SEQUENCE [LARGE SCALE GENOMIC DNA]</scope>
    <source>
        <strain evidence="8 9">JA135</strain>
    </source>
</reference>
<dbReference type="GO" id="GO:0008233">
    <property type="term" value="F:peptidase activity"/>
    <property type="evidence" value="ECO:0007669"/>
    <property type="project" value="UniProtKB-KW"/>
</dbReference>
<keyword evidence="3 8" id="KW-0645">Protease</keyword>
<dbReference type="Proteomes" id="UP000555728">
    <property type="component" value="Unassembled WGS sequence"/>
</dbReference>
<protein>
    <submittedName>
        <fullName evidence="8">HK97 family phage major capsid protein/HK97 family phage prohead protease</fullName>
    </submittedName>
</protein>
<evidence type="ECO:0000256" key="4">
    <source>
        <dbReference type="ARBA" id="ARBA00022801"/>
    </source>
</evidence>
<evidence type="ECO:0000256" key="5">
    <source>
        <dbReference type="SAM" id="MobiDB-lite"/>
    </source>
</evidence>
<sequence>MATEYVEVRFAPEVDADAGTFRGTACPYLVLDNHNTDFAPGAFAASVEERQASGGRFPILLFHDPKRVCGAVTGFQDTPEALGIEGRFVTETDTGREAHALAKAGALSLSVGFRRLADRPRRGGGRTITRAELVEISCVPIASNPKARITEVRADHAADGAAQPKGKDMENEAVTDAAPDETRGTDDAPDLETRMGEFGDTLTSIKTTVEGMGKRLDRVEARAGRAGVSAGTETRSGVEVEHRALAALARGDDKPMIELRSMWSGSDPDGGYVVMPELSKTMTKKLFDATPMRRLARVETITQGDAWVEPIDADDIGATWVGEREARADTDTAELGLLTVPLREIQAQQPITQRLLDDSGINLGQWIEGKITDKFTRSEGAAFISATTTPKRPAGLLSYATAATADATRPWGTIQFVKSGDNAKITADGLKNLVWALRAPYRDGAVFLMNSNTANALDTLTDTEGRYLWRSSMTAGAPNSLLGYPVEFDETMPDISGNAFPIAFGNFKRAYLIVDKLGTRFIRDNLTDKPNVLFYAYRRVGGGLANSEAVKLQKITS</sequence>
<evidence type="ECO:0000259" key="7">
    <source>
        <dbReference type="Pfam" id="PF05065"/>
    </source>
</evidence>
<dbReference type="NCBIfam" id="TIGR01554">
    <property type="entry name" value="major_cap_HK97"/>
    <property type="match status" value="1"/>
</dbReference>
<dbReference type="SUPFAM" id="SSF56563">
    <property type="entry name" value="Major capsid protein gp5"/>
    <property type="match status" value="1"/>
</dbReference>
<feature type="compositionally biased region" description="Basic and acidic residues" evidence="5">
    <location>
        <begin position="180"/>
        <end position="195"/>
    </location>
</feature>
<feature type="domain" description="Prohead serine protease" evidence="6">
    <location>
        <begin position="32"/>
        <end position="153"/>
    </location>
</feature>
<dbReference type="Gene3D" id="3.30.2320.10">
    <property type="entry name" value="hypothetical protein PF0899 domain"/>
    <property type="match status" value="1"/>
</dbReference>
<dbReference type="RefSeq" id="WP_184437320.1">
    <property type="nucleotide sequence ID" value="NZ_JACIGI010000039.1"/>
</dbReference>
<dbReference type="InterPro" id="IPR054612">
    <property type="entry name" value="Phage_capsid-like_C"/>
</dbReference>
<dbReference type="GO" id="GO:0006508">
    <property type="term" value="P:proteolysis"/>
    <property type="evidence" value="ECO:0007669"/>
    <property type="project" value="UniProtKB-KW"/>
</dbReference>
<comment type="caution">
    <text evidence="8">The sequence shown here is derived from an EMBL/GenBank/DDBJ whole genome shotgun (WGS) entry which is preliminary data.</text>
</comment>
<evidence type="ECO:0000259" key="6">
    <source>
        <dbReference type="Pfam" id="PF04586"/>
    </source>
</evidence>